<dbReference type="InterPro" id="IPR006179">
    <property type="entry name" value="5_nucleotidase/apyrase"/>
</dbReference>
<feature type="signal peptide" evidence="3">
    <location>
        <begin position="1"/>
        <end position="27"/>
    </location>
</feature>
<dbReference type="EC" id="3.1.3.5" evidence="2"/>
<dbReference type="Proteomes" id="UP000440578">
    <property type="component" value="Unassembled WGS sequence"/>
</dbReference>
<dbReference type="GO" id="GO:0006196">
    <property type="term" value="P:AMP catabolic process"/>
    <property type="evidence" value="ECO:0007669"/>
    <property type="project" value="TreeGrafter"/>
</dbReference>
<dbReference type="Gene3D" id="3.60.21.10">
    <property type="match status" value="1"/>
</dbReference>
<comment type="caution">
    <text evidence="4">The sequence shown here is derived from an EMBL/GenBank/DDBJ whole genome shotgun (WGS) entry which is preliminary data.</text>
</comment>
<evidence type="ECO:0000313" key="5">
    <source>
        <dbReference type="Proteomes" id="UP000440578"/>
    </source>
</evidence>
<dbReference type="AlphaFoldDB" id="A0A6A4WT54"/>
<keyword evidence="5" id="KW-1185">Reference proteome</keyword>
<comment type="catalytic activity">
    <reaction evidence="1">
        <text>a ribonucleoside 5'-phosphate + H2O = a ribonucleoside + phosphate</text>
        <dbReference type="Rhea" id="RHEA:12484"/>
        <dbReference type="ChEBI" id="CHEBI:15377"/>
        <dbReference type="ChEBI" id="CHEBI:18254"/>
        <dbReference type="ChEBI" id="CHEBI:43474"/>
        <dbReference type="ChEBI" id="CHEBI:58043"/>
        <dbReference type="EC" id="3.1.3.5"/>
    </reaction>
</comment>
<dbReference type="GO" id="GO:0005886">
    <property type="term" value="C:plasma membrane"/>
    <property type="evidence" value="ECO:0007669"/>
    <property type="project" value="TreeGrafter"/>
</dbReference>
<gene>
    <name evidence="4" type="primary">APY</name>
    <name evidence="4" type="ORF">FJT64_020321</name>
</gene>
<dbReference type="GO" id="GO:0008253">
    <property type="term" value="F:5'-nucleotidase activity"/>
    <property type="evidence" value="ECO:0007669"/>
    <property type="project" value="UniProtKB-EC"/>
</dbReference>
<sequence length="266" mass="27650">MDHNQAKSLSRVTFLVVFVASISAASADTTTITIIHYEFSANDTTDSVGLMRALQRALEAYPGALLLNPTGHLGKRLWIQHDATAPNLADIVQRKQARPLSSRSDPLIAANIRIPGRAHVRPSTVATVGASGTRVGLVGFVSESEGEEPQAAALMVSATPPEEAVRREAQRIKGNSVPLVVALGNAGYPEDEAVAASVAQVDAVVAAHGGGDGYPVGVQQASGKVVPLLRAPPDTVCVAQLMFGEDGGLLDWGGFVVPIGHEGKDA</sequence>
<dbReference type="InterPro" id="IPR029052">
    <property type="entry name" value="Metallo-depent_PP-like"/>
</dbReference>
<evidence type="ECO:0000256" key="3">
    <source>
        <dbReference type="SAM" id="SignalP"/>
    </source>
</evidence>
<organism evidence="4 5">
    <name type="scientific">Amphibalanus amphitrite</name>
    <name type="common">Striped barnacle</name>
    <name type="synonym">Balanus amphitrite</name>
    <dbReference type="NCBI Taxonomy" id="1232801"/>
    <lineage>
        <taxon>Eukaryota</taxon>
        <taxon>Metazoa</taxon>
        <taxon>Ecdysozoa</taxon>
        <taxon>Arthropoda</taxon>
        <taxon>Crustacea</taxon>
        <taxon>Multicrustacea</taxon>
        <taxon>Cirripedia</taxon>
        <taxon>Thoracica</taxon>
        <taxon>Thoracicalcarea</taxon>
        <taxon>Balanomorpha</taxon>
        <taxon>Balanoidea</taxon>
        <taxon>Balanidae</taxon>
        <taxon>Amphibalaninae</taxon>
        <taxon>Amphibalanus</taxon>
    </lineage>
</organism>
<dbReference type="EMBL" id="VIIS01000485">
    <property type="protein sequence ID" value="KAF0308429.1"/>
    <property type="molecule type" value="Genomic_DNA"/>
</dbReference>
<feature type="chain" id="PRO_5025490463" description="5'-nucleotidase" evidence="3">
    <location>
        <begin position="28"/>
        <end position="266"/>
    </location>
</feature>
<dbReference type="PANTHER" id="PTHR11575:SF24">
    <property type="entry name" value="5'-NUCLEOTIDASE"/>
    <property type="match status" value="1"/>
</dbReference>
<reference evidence="4 5" key="1">
    <citation type="submission" date="2019-07" db="EMBL/GenBank/DDBJ databases">
        <title>Draft genome assembly of a fouling barnacle, Amphibalanus amphitrite (Darwin, 1854): The first reference genome for Thecostraca.</title>
        <authorList>
            <person name="Kim W."/>
        </authorList>
    </citation>
    <scope>NUCLEOTIDE SEQUENCE [LARGE SCALE GENOMIC DNA]</scope>
    <source>
        <strain evidence="4">SNU_AA5</strain>
        <tissue evidence="4">Soma without cirri and trophi</tissue>
    </source>
</reference>
<proteinExistence type="predicted"/>
<keyword evidence="3" id="KW-0732">Signal</keyword>
<dbReference type="SUPFAM" id="SSF56300">
    <property type="entry name" value="Metallo-dependent phosphatases"/>
    <property type="match status" value="1"/>
</dbReference>
<evidence type="ECO:0000313" key="4">
    <source>
        <dbReference type="EMBL" id="KAF0308429.1"/>
    </source>
</evidence>
<protein>
    <recommendedName>
        <fullName evidence="2">5'-nucleotidase</fullName>
        <ecNumber evidence="2">3.1.3.5</ecNumber>
    </recommendedName>
</protein>
<accession>A0A6A4WT54</accession>
<name>A0A6A4WT54_AMPAM</name>
<evidence type="ECO:0000256" key="2">
    <source>
        <dbReference type="ARBA" id="ARBA00012643"/>
    </source>
</evidence>
<dbReference type="PANTHER" id="PTHR11575">
    <property type="entry name" value="5'-NUCLEOTIDASE-RELATED"/>
    <property type="match status" value="1"/>
</dbReference>
<evidence type="ECO:0000256" key="1">
    <source>
        <dbReference type="ARBA" id="ARBA00000815"/>
    </source>
</evidence>